<dbReference type="InterPro" id="IPR011990">
    <property type="entry name" value="TPR-like_helical_dom_sf"/>
</dbReference>
<name>A0A385SFI6_9BACT</name>
<dbReference type="KEGG" id="chk:D4L85_03350"/>
<dbReference type="InterPro" id="IPR013517">
    <property type="entry name" value="FG-GAP"/>
</dbReference>
<dbReference type="PANTHER" id="PTHR16026:SF0">
    <property type="entry name" value="CARTILAGE ACIDIC PROTEIN 1"/>
    <property type="match status" value="1"/>
</dbReference>
<evidence type="ECO:0000313" key="3">
    <source>
        <dbReference type="EMBL" id="AYB29674.1"/>
    </source>
</evidence>
<dbReference type="SUPFAM" id="SSF69318">
    <property type="entry name" value="Integrin alpha N-terminal domain"/>
    <property type="match status" value="1"/>
</dbReference>
<gene>
    <name evidence="3" type="ORF">D4L85_03350</name>
</gene>
<dbReference type="Pfam" id="PF13517">
    <property type="entry name" value="FG-GAP_3"/>
    <property type="match status" value="3"/>
</dbReference>
<dbReference type="OrthoDB" id="1488345at2"/>
<keyword evidence="4" id="KW-1185">Reference proteome</keyword>
<dbReference type="InterPro" id="IPR019734">
    <property type="entry name" value="TPR_rpt"/>
</dbReference>
<reference evidence="4" key="1">
    <citation type="submission" date="2018-09" db="EMBL/GenBank/DDBJ databases">
        <title>Chryseolinea sp. KIS68-18 isolated from soil.</title>
        <authorList>
            <person name="Weon H.-Y."/>
            <person name="Kwon S.-W."/>
            <person name="Lee S.A."/>
        </authorList>
    </citation>
    <scope>NUCLEOTIDE SEQUENCE [LARGE SCALE GENOMIC DNA]</scope>
    <source>
        <strain evidence="4">KIS68-18</strain>
    </source>
</reference>
<keyword evidence="1" id="KW-0732">Signal</keyword>
<sequence>MAILNVVSCAKKDACHDEMVTILDRVHKASYKPANQFYPAAGLPYMDSLLSLPHSTPSQIRYCQYLKANIYLELGEEDKAVELLEGVVNDDPELQVELAWKDLAVAYLRQGERANCISNHASESCIMPVKGMGIHDDPAGSRKAIEIYQRLLEKHPNDMESRWLLNLAYMTLGKYPSGVPEKFLIPNMEGDTTVKVRPFDDIAADLKLDVKNMAGGAVVEDFDNDGYLDLLTSGMGTEEAMHYFKNNADGTFTDLSDKVGLKGITGGLNMIQADYNNDGFKDVLVLRGAWKKQFGEEPNSLLRNNGNGTFTDVTTEAGLLSFHPTQTGTWNDFNNDGWVDLFIGNETAVAQFEKGHPCELYINNQDGTFREVARAAMCDIELYVKGVTSGDYDHDGWKDLFLSTMNGQRVLLKNMGPQQGKEIAFADATHVAGLDHERGNTFPTWFFDYDNDGWLDIFACDYTFRHSLAYYAAAEKLHVPEGSPQKMLLYHNNHNGTFTNMADSLGLNKVTFAMGANFGDIDNDGWLDMYLGSGNPDYKSLVPNKMFKNLGGEKFADVTASARVGHLQKGHGVSFADMDNDGDEDIYIEMGGAFTGDAYQNAFFLNPGQSNNRWISLQLEGTKANRAAIGTSIKITFTENGKKRSVYRDVNSGGSFGCSPLRREIGVGQATSIDEIEIKWHGSNTVQVFKNVGVNQFFKITEGDDQLKKVDLKLLIWSLPDKLCLPLAYNKP</sequence>
<evidence type="ECO:0000313" key="4">
    <source>
        <dbReference type="Proteomes" id="UP000266183"/>
    </source>
</evidence>
<dbReference type="AlphaFoldDB" id="A0A385SFI6"/>
<feature type="domain" description="ASPIC/UnbV" evidence="2">
    <location>
        <begin position="628"/>
        <end position="697"/>
    </location>
</feature>
<evidence type="ECO:0000259" key="2">
    <source>
        <dbReference type="Pfam" id="PF07593"/>
    </source>
</evidence>
<dbReference type="PANTHER" id="PTHR16026">
    <property type="entry name" value="CARTILAGE ACIDIC PROTEIN 1"/>
    <property type="match status" value="1"/>
</dbReference>
<dbReference type="Proteomes" id="UP000266183">
    <property type="component" value="Chromosome"/>
</dbReference>
<dbReference type="Gene3D" id="1.25.40.10">
    <property type="entry name" value="Tetratricopeptide repeat domain"/>
    <property type="match status" value="1"/>
</dbReference>
<dbReference type="EMBL" id="CP032382">
    <property type="protein sequence ID" value="AYB29674.1"/>
    <property type="molecule type" value="Genomic_DNA"/>
</dbReference>
<dbReference type="Pfam" id="PF13174">
    <property type="entry name" value="TPR_6"/>
    <property type="match status" value="1"/>
</dbReference>
<evidence type="ECO:0000256" key="1">
    <source>
        <dbReference type="ARBA" id="ARBA00022729"/>
    </source>
</evidence>
<dbReference type="SUPFAM" id="SSF48452">
    <property type="entry name" value="TPR-like"/>
    <property type="match status" value="1"/>
</dbReference>
<dbReference type="Gene3D" id="2.130.10.130">
    <property type="entry name" value="Integrin alpha, N-terminal"/>
    <property type="match status" value="2"/>
</dbReference>
<dbReference type="InterPro" id="IPR028994">
    <property type="entry name" value="Integrin_alpha_N"/>
</dbReference>
<dbReference type="Pfam" id="PF07593">
    <property type="entry name" value="UnbV_ASPIC"/>
    <property type="match status" value="1"/>
</dbReference>
<dbReference type="InterPro" id="IPR011519">
    <property type="entry name" value="UnbV_ASPIC"/>
</dbReference>
<proteinExistence type="predicted"/>
<dbReference type="InterPro" id="IPR027039">
    <property type="entry name" value="Crtac1"/>
</dbReference>
<accession>A0A385SFI6</accession>
<protein>
    <submittedName>
        <fullName evidence="3">CRTAC1 family protein</fullName>
    </submittedName>
</protein>
<organism evidence="3 4">
    <name type="scientific">Chryseolinea soli</name>
    <dbReference type="NCBI Taxonomy" id="2321403"/>
    <lineage>
        <taxon>Bacteria</taxon>
        <taxon>Pseudomonadati</taxon>
        <taxon>Bacteroidota</taxon>
        <taxon>Cytophagia</taxon>
        <taxon>Cytophagales</taxon>
        <taxon>Fulvivirgaceae</taxon>
        <taxon>Chryseolinea</taxon>
    </lineage>
</organism>